<evidence type="ECO:0000313" key="4">
    <source>
        <dbReference type="EMBL" id="CAB4652908.1"/>
    </source>
</evidence>
<evidence type="ECO:0000256" key="1">
    <source>
        <dbReference type="ARBA" id="ARBA00023002"/>
    </source>
</evidence>
<dbReference type="InterPro" id="IPR050129">
    <property type="entry name" value="Zn_alcohol_dh"/>
</dbReference>
<dbReference type="Gene3D" id="3.90.180.10">
    <property type="entry name" value="Medium-chain alcohol dehydrogenases, catalytic domain"/>
    <property type="match status" value="1"/>
</dbReference>
<dbReference type="EMBL" id="CAEZWJ010000017">
    <property type="protein sequence ID" value="CAB4652908.1"/>
    <property type="molecule type" value="Genomic_DNA"/>
</dbReference>
<dbReference type="InterPro" id="IPR011032">
    <property type="entry name" value="GroES-like_sf"/>
</dbReference>
<feature type="domain" description="Alcohol dehydrogenase-like N-terminal" evidence="3">
    <location>
        <begin position="25"/>
        <end position="117"/>
    </location>
</feature>
<dbReference type="SUPFAM" id="SSF50129">
    <property type="entry name" value="GroES-like"/>
    <property type="match status" value="1"/>
</dbReference>
<dbReference type="InterPro" id="IPR036291">
    <property type="entry name" value="NAD(P)-bd_dom_sf"/>
</dbReference>
<name>A0A6J6KVP1_9ZZZZ</name>
<feature type="domain" description="Alcohol dehydrogenase-like C-terminal" evidence="2">
    <location>
        <begin position="157"/>
        <end position="272"/>
    </location>
</feature>
<dbReference type="PANTHER" id="PTHR43401:SF2">
    <property type="entry name" value="L-THREONINE 3-DEHYDROGENASE"/>
    <property type="match status" value="1"/>
</dbReference>
<dbReference type="PANTHER" id="PTHR43401">
    <property type="entry name" value="L-THREONINE 3-DEHYDROGENASE"/>
    <property type="match status" value="1"/>
</dbReference>
<sequence length="313" mass="32924">MLAVTASQGVISIVERDTPEGNGELIAVTSSGICGSDLHMIEAGLSGVVLGHEFGGHTSSGQLVAIRPTGECGTCQQCSAGHSQTCSMAGRSLHGMSRDGGLAEFVLVDQNQIFPMPAGVDPASVGLVEPLAVVIHGINRSNIEKGSRAVVIGAGSIGLLTAAVLIDRGVSVDIVTRHPHQSLAAEKLGAHPVSEPGSNYDVSFDAVCSQQSFDACVQATRPSGTLLEFGMFWSPVTLNNSLMMKEITVIPSIFYGHNHEHHDFVEAVDVLARLPFIIDAVITHRFALTDAAEAFRVAADRKSGAIKVHLFHM</sequence>
<proteinExistence type="predicted"/>
<keyword evidence="1" id="KW-0560">Oxidoreductase</keyword>
<protein>
    <submittedName>
        <fullName evidence="4">Unannotated protein</fullName>
    </submittedName>
</protein>
<dbReference type="Gene3D" id="3.40.50.720">
    <property type="entry name" value="NAD(P)-binding Rossmann-like Domain"/>
    <property type="match status" value="1"/>
</dbReference>
<dbReference type="InterPro" id="IPR013149">
    <property type="entry name" value="ADH-like_C"/>
</dbReference>
<organism evidence="4">
    <name type="scientific">freshwater metagenome</name>
    <dbReference type="NCBI Taxonomy" id="449393"/>
    <lineage>
        <taxon>unclassified sequences</taxon>
        <taxon>metagenomes</taxon>
        <taxon>ecological metagenomes</taxon>
    </lineage>
</organism>
<reference evidence="4" key="1">
    <citation type="submission" date="2020-05" db="EMBL/GenBank/DDBJ databases">
        <authorList>
            <person name="Chiriac C."/>
            <person name="Salcher M."/>
            <person name="Ghai R."/>
            <person name="Kavagutti S V."/>
        </authorList>
    </citation>
    <scope>NUCLEOTIDE SEQUENCE</scope>
</reference>
<evidence type="ECO:0000259" key="2">
    <source>
        <dbReference type="Pfam" id="PF00107"/>
    </source>
</evidence>
<dbReference type="GO" id="GO:0016491">
    <property type="term" value="F:oxidoreductase activity"/>
    <property type="evidence" value="ECO:0007669"/>
    <property type="project" value="UniProtKB-KW"/>
</dbReference>
<evidence type="ECO:0000259" key="3">
    <source>
        <dbReference type="Pfam" id="PF08240"/>
    </source>
</evidence>
<dbReference type="Pfam" id="PF00107">
    <property type="entry name" value="ADH_zinc_N"/>
    <property type="match status" value="1"/>
</dbReference>
<gene>
    <name evidence="4" type="ORF">UFOPK2214_00717</name>
</gene>
<dbReference type="Pfam" id="PF08240">
    <property type="entry name" value="ADH_N"/>
    <property type="match status" value="1"/>
</dbReference>
<dbReference type="AlphaFoldDB" id="A0A6J6KVP1"/>
<dbReference type="InterPro" id="IPR013154">
    <property type="entry name" value="ADH-like_N"/>
</dbReference>
<dbReference type="SUPFAM" id="SSF51735">
    <property type="entry name" value="NAD(P)-binding Rossmann-fold domains"/>
    <property type="match status" value="1"/>
</dbReference>
<accession>A0A6J6KVP1</accession>